<evidence type="ECO:0000313" key="2">
    <source>
        <dbReference type="Proteomes" id="UP000298787"/>
    </source>
</evidence>
<gene>
    <name evidence="1" type="ORF">D9C73_022193</name>
</gene>
<protein>
    <submittedName>
        <fullName evidence="1">Uncharacterized protein</fullName>
    </submittedName>
</protein>
<name>A0A4U5VIW0_COLLU</name>
<accession>A0A4U5VIW0</accession>
<evidence type="ECO:0000313" key="1">
    <source>
        <dbReference type="EMBL" id="TKS88069.1"/>
    </source>
</evidence>
<dbReference type="EMBL" id="CM014096">
    <property type="protein sequence ID" value="TKS88069.1"/>
    <property type="molecule type" value="Genomic_DNA"/>
</dbReference>
<organism evidence="1 2">
    <name type="scientific">Collichthys lucidus</name>
    <name type="common">Big head croaker</name>
    <name type="synonym">Sciaena lucida</name>
    <dbReference type="NCBI Taxonomy" id="240159"/>
    <lineage>
        <taxon>Eukaryota</taxon>
        <taxon>Metazoa</taxon>
        <taxon>Chordata</taxon>
        <taxon>Craniata</taxon>
        <taxon>Vertebrata</taxon>
        <taxon>Euteleostomi</taxon>
        <taxon>Actinopterygii</taxon>
        <taxon>Neopterygii</taxon>
        <taxon>Teleostei</taxon>
        <taxon>Neoteleostei</taxon>
        <taxon>Acanthomorphata</taxon>
        <taxon>Eupercaria</taxon>
        <taxon>Sciaenidae</taxon>
        <taxon>Collichthys</taxon>
    </lineage>
</organism>
<dbReference type="Proteomes" id="UP000298787">
    <property type="component" value="Chromosome 19"/>
</dbReference>
<dbReference type="AlphaFoldDB" id="A0A4U5VIW0"/>
<sequence length="92" mass="10040">MTVVGEAAAAAVAAAEWFVHSYSPPVQEYHPAMDWLSSFWRVVCTLLLATVNHQSPLKPVGLPFVQTSPPSVVQRSGVRTDSVSCWITLTEE</sequence>
<keyword evidence="2" id="KW-1185">Reference proteome</keyword>
<reference evidence="1 2" key="1">
    <citation type="submission" date="2019-01" db="EMBL/GenBank/DDBJ databases">
        <title>Genome Assembly of Collichthys lucidus.</title>
        <authorList>
            <person name="Cai M."/>
            <person name="Xiao S."/>
        </authorList>
    </citation>
    <scope>NUCLEOTIDE SEQUENCE [LARGE SCALE GENOMIC DNA]</scope>
    <source>
        <strain evidence="1">JT15FE1705JMU</strain>
        <tissue evidence="1">Muscle</tissue>
    </source>
</reference>
<proteinExistence type="predicted"/>